<proteinExistence type="predicted"/>
<evidence type="ECO:0000313" key="2">
    <source>
        <dbReference type="EMBL" id="NER30781.1"/>
    </source>
</evidence>
<dbReference type="AlphaFoldDB" id="A0A6B3NMK3"/>
<protein>
    <submittedName>
        <fullName evidence="2">Uncharacterized protein</fullName>
    </submittedName>
</protein>
<comment type="caution">
    <text evidence="2">The sequence shown here is derived from an EMBL/GenBank/DDBJ whole genome shotgun (WGS) entry which is preliminary data.</text>
</comment>
<feature type="region of interest" description="Disordered" evidence="1">
    <location>
        <begin position="111"/>
        <end position="137"/>
    </location>
</feature>
<reference evidence="2" key="1">
    <citation type="submission" date="2019-11" db="EMBL/GenBank/DDBJ databases">
        <title>Genomic insights into an expanded diversity of filamentous marine cyanobacteria reveals the extraordinary biosynthetic potential of Moorea and Okeania.</title>
        <authorList>
            <person name="Ferreira Leao T."/>
            <person name="Wang M."/>
            <person name="Moss N."/>
            <person name="Da Silva R."/>
            <person name="Sanders J."/>
            <person name="Nurk S."/>
            <person name="Gurevich A."/>
            <person name="Humphrey G."/>
            <person name="Reher R."/>
            <person name="Zhu Q."/>
            <person name="Belda-Ferre P."/>
            <person name="Glukhov E."/>
            <person name="Rex R."/>
            <person name="Dorrestein P.C."/>
            <person name="Knight R."/>
            <person name="Pevzner P."/>
            <person name="Gerwick W.H."/>
            <person name="Gerwick L."/>
        </authorList>
    </citation>
    <scope>NUCLEOTIDE SEQUENCE</scope>
    <source>
        <strain evidence="2">SIO1C4</strain>
    </source>
</reference>
<sequence length="137" mass="15375">MFTATVRGSTLAAKLSMLKKTIEHGETTSMNPRRTGRLQIGALSEFYEDLLRADSFLANNSIAGQGKSLLQSHLSQKESKIKDRVAYLAKKRNVSFEELWTQIQSGTAEQLTADDYKESQEEVDQLNSSRATEEEDE</sequence>
<accession>A0A6B3NMK3</accession>
<evidence type="ECO:0000256" key="1">
    <source>
        <dbReference type="SAM" id="MobiDB-lite"/>
    </source>
</evidence>
<name>A0A6B3NMK3_9CYAN</name>
<organism evidence="2">
    <name type="scientific">Symploca sp. SIO1C4</name>
    <dbReference type="NCBI Taxonomy" id="2607765"/>
    <lineage>
        <taxon>Bacteria</taxon>
        <taxon>Bacillati</taxon>
        <taxon>Cyanobacteriota</taxon>
        <taxon>Cyanophyceae</taxon>
        <taxon>Coleofasciculales</taxon>
        <taxon>Coleofasciculaceae</taxon>
        <taxon>Symploca</taxon>
    </lineage>
</organism>
<dbReference type="EMBL" id="JAAHFQ010000643">
    <property type="protein sequence ID" value="NER30781.1"/>
    <property type="molecule type" value="Genomic_DNA"/>
</dbReference>
<gene>
    <name evidence="2" type="ORF">F6J89_24975</name>
</gene>